<dbReference type="AlphaFoldDB" id="A0A804QA70"/>
<accession>A0A804QA70</accession>
<dbReference type="Proteomes" id="UP000007305">
    <property type="component" value="Chromosome 7"/>
</dbReference>
<dbReference type="EnsemblPlants" id="Zm00001eb309930_T001">
    <property type="protein sequence ID" value="Zm00001eb309930_P001"/>
    <property type="gene ID" value="Zm00001eb309930"/>
</dbReference>
<evidence type="ECO:0000313" key="1">
    <source>
        <dbReference type="EnsemblPlants" id="Zm00001eb309930_P001"/>
    </source>
</evidence>
<organism evidence="1 2">
    <name type="scientific">Zea mays</name>
    <name type="common">Maize</name>
    <dbReference type="NCBI Taxonomy" id="4577"/>
    <lineage>
        <taxon>Eukaryota</taxon>
        <taxon>Viridiplantae</taxon>
        <taxon>Streptophyta</taxon>
        <taxon>Embryophyta</taxon>
        <taxon>Tracheophyta</taxon>
        <taxon>Spermatophyta</taxon>
        <taxon>Magnoliopsida</taxon>
        <taxon>Liliopsida</taxon>
        <taxon>Poales</taxon>
        <taxon>Poaceae</taxon>
        <taxon>PACMAD clade</taxon>
        <taxon>Panicoideae</taxon>
        <taxon>Andropogonodae</taxon>
        <taxon>Andropogoneae</taxon>
        <taxon>Tripsacinae</taxon>
        <taxon>Zea</taxon>
    </lineage>
</organism>
<reference evidence="1" key="3">
    <citation type="submission" date="2021-05" db="UniProtKB">
        <authorList>
            <consortium name="EnsemblPlants"/>
        </authorList>
    </citation>
    <scope>IDENTIFICATION</scope>
    <source>
        <strain evidence="1">cv. B73</strain>
    </source>
</reference>
<reference evidence="2" key="1">
    <citation type="submission" date="2015-12" db="EMBL/GenBank/DDBJ databases">
        <title>Update maize B73 reference genome by single molecule sequencing technologies.</title>
        <authorList>
            <consortium name="Maize Genome Sequencing Project"/>
            <person name="Ware D."/>
        </authorList>
    </citation>
    <scope>NUCLEOTIDE SEQUENCE [LARGE SCALE GENOMIC DNA]</scope>
    <source>
        <strain evidence="2">cv. B73</strain>
    </source>
</reference>
<dbReference type="Gramene" id="Zm00001eb309930_T001">
    <property type="protein sequence ID" value="Zm00001eb309930_P001"/>
    <property type="gene ID" value="Zm00001eb309930"/>
</dbReference>
<sequence>MAAAMNNNEGTMNIDQKLQLQYESCCVKGSSNWLLAPPWHHREREAGWPAGFQTTGWVGVGGVSGARRHRKREAVGGSLGGWRWHCEASDGASQELQLRRSRRLDAVQSGCTTLSIFKQGDLMVVAKRRRLSGCSGHRIRQRRCHAVQLIIHLKLNLPCKSLLTGHEFLCAGTTIVADVV</sequence>
<evidence type="ECO:0000313" key="2">
    <source>
        <dbReference type="Proteomes" id="UP000007305"/>
    </source>
</evidence>
<keyword evidence="2" id="KW-1185">Reference proteome</keyword>
<protein>
    <submittedName>
        <fullName evidence="1">Uncharacterized protein</fullName>
    </submittedName>
</protein>
<name>A0A804QA70_MAIZE</name>
<dbReference type="InParanoid" id="A0A804QA70"/>
<proteinExistence type="predicted"/>
<reference evidence="1" key="2">
    <citation type="submission" date="2019-07" db="EMBL/GenBank/DDBJ databases">
        <authorList>
            <person name="Seetharam A."/>
            <person name="Woodhouse M."/>
            <person name="Cannon E."/>
        </authorList>
    </citation>
    <scope>NUCLEOTIDE SEQUENCE [LARGE SCALE GENOMIC DNA]</scope>
    <source>
        <strain evidence="1">cv. B73</strain>
    </source>
</reference>